<dbReference type="EMBL" id="CABVJE010000010">
    <property type="protein sequence ID" value="VVQ02731.1"/>
    <property type="molecule type" value="Genomic_DNA"/>
</dbReference>
<protein>
    <submittedName>
        <fullName evidence="2">Uncharacterized protein</fullName>
    </submittedName>
</protein>
<evidence type="ECO:0000313" key="2">
    <source>
        <dbReference type="EMBL" id="VVQ02731.1"/>
    </source>
</evidence>
<sequence>MYATLIDPVNEALRQILIIAVQFDRTSAEREKIRTVLRKLLVIREMHSTYFICVGGTQGAGKTHLLRELYGLDDWLQDNPGRGECRPLFILERDCETPYACGVDENGQECRIDQETLSKELRSFSTGERFLLLRLYVPRRHFSDGFGFLLLPGYERLNRTNSLWQEEMRDTLKHAMGSIMVTNANALATQATSEVLVDMLENALQDRQPIIAISRTEGKSEDERDTLRLSAVEACEVPADELDRVLCVGRGDEYRAQWAPQLIEALAKYAQVPDSIHHQRLTDLRTIVELELEAAVTLLESLVEDAGARASAQDSLIDAILNKFRHSVGSYRKKYQKSLHLYVGHYAQQATTSAKKAYAQEEEGWSNKLRSAKDFFLLNASESEQRFIDRINQHWEEQDGQTPVDATYLALTHVANDMLALGHAPADQIDAHALLNQRNHDLPERYLGYEKTDGAAIAPLGNKIDPQALQKHLCLLLNETSTNNHLDASTTRTQQFNTALQHLPALTMEYLRMSQGVALCRRNVVDTSQLVNYDPARLAKDIGETLPKFTQGAQQAMRALLAITAVDLAIDGSLDVIPALTGGAATGLGATLSVAAVGLMGLGFIGYKAASSVHHYDVAKRNFIGASVERFKDHLIESSLEHYDELMEVIEARIQHNLSLAYGVDIHQFAERDALARSLRALDVSRRNLEAEIDRAHSRYLA</sequence>
<dbReference type="Proteomes" id="UP000327191">
    <property type="component" value="Unassembled WGS sequence"/>
</dbReference>
<dbReference type="OrthoDB" id="6635951at2"/>
<dbReference type="SUPFAM" id="SSF52540">
    <property type="entry name" value="P-loop containing nucleoside triphosphate hydrolases"/>
    <property type="match status" value="1"/>
</dbReference>
<gene>
    <name evidence="2" type="ORF">PS938_02651</name>
</gene>
<feature type="coiled-coil region" evidence="1">
    <location>
        <begin position="672"/>
        <end position="699"/>
    </location>
</feature>
<organism evidence="2 3">
    <name type="scientific">Pseudomonas fluorescens</name>
    <dbReference type="NCBI Taxonomy" id="294"/>
    <lineage>
        <taxon>Bacteria</taxon>
        <taxon>Pseudomonadati</taxon>
        <taxon>Pseudomonadota</taxon>
        <taxon>Gammaproteobacteria</taxon>
        <taxon>Pseudomonadales</taxon>
        <taxon>Pseudomonadaceae</taxon>
        <taxon>Pseudomonas</taxon>
    </lineage>
</organism>
<dbReference type="AlphaFoldDB" id="A0A5E7TWE2"/>
<reference evidence="2 3" key="1">
    <citation type="submission" date="2019-09" db="EMBL/GenBank/DDBJ databases">
        <authorList>
            <person name="Chandra G."/>
            <person name="Truman W A."/>
        </authorList>
    </citation>
    <scope>NUCLEOTIDE SEQUENCE [LARGE SCALE GENOMIC DNA]</scope>
    <source>
        <strain evidence="2">PS938</strain>
    </source>
</reference>
<accession>A0A5E7TWE2</accession>
<evidence type="ECO:0000256" key="1">
    <source>
        <dbReference type="SAM" id="Coils"/>
    </source>
</evidence>
<proteinExistence type="predicted"/>
<evidence type="ECO:0000313" key="3">
    <source>
        <dbReference type="Proteomes" id="UP000327191"/>
    </source>
</evidence>
<dbReference type="RefSeq" id="WP_150672837.1">
    <property type="nucleotide sequence ID" value="NZ_CABVJE010000010.1"/>
</dbReference>
<keyword evidence="1" id="KW-0175">Coiled coil</keyword>
<dbReference type="InterPro" id="IPR027417">
    <property type="entry name" value="P-loop_NTPase"/>
</dbReference>
<name>A0A5E7TWE2_PSEFL</name>